<feature type="domain" description="GH64" evidence="1">
    <location>
        <begin position="1"/>
        <end position="142"/>
    </location>
</feature>
<dbReference type="EMBL" id="JAGPXC010000001">
    <property type="protein sequence ID" value="KAH6659508.1"/>
    <property type="molecule type" value="Genomic_DNA"/>
</dbReference>
<gene>
    <name evidence="2" type="ORF">BKA67DRAFT_544671</name>
</gene>
<dbReference type="InterPro" id="IPR037398">
    <property type="entry name" value="Glyco_hydro_64_fam"/>
</dbReference>
<protein>
    <recommendedName>
        <fullName evidence="1">GH64 domain-containing protein</fullName>
    </recommendedName>
</protein>
<dbReference type="InterPro" id="IPR032477">
    <property type="entry name" value="Glyco_hydro_64"/>
</dbReference>
<name>A0A9P9A2V8_9PEZI</name>
<dbReference type="InterPro" id="IPR037176">
    <property type="entry name" value="Osmotin/thaumatin-like_sf"/>
</dbReference>
<evidence type="ECO:0000259" key="1">
    <source>
        <dbReference type="PROSITE" id="PS52006"/>
    </source>
</evidence>
<dbReference type="Gene3D" id="2.60.110.10">
    <property type="entry name" value="Thaumatin"/>
    <property type="match status" value="1"/>
</dbReference>
<accession>A0A9P9A2V8</accession>
<keyword evidence="3" id="KW-1185">Reference proteome</keyword>
<evidence type="ECO:0000313" key="2">
    <source>
        <dbReference type="EMBL" id="KAH6659508.1"/>
    </source>
</evidence>
<proteinExistence type="predicted"/>
<dbReference type="Pfam" id="PF16483">
    <property type="entry name" value="Glyco_hydro_64"/>
    <property type="match status" value="1"/>
</dbReference>
<dbReference type="OrthoDB" id="5290283at2759"/>
<dbReference type="PANTHER" id="PTHR38165">
    <property type="match status" value="1"/>
</dbReference>
<dbReference type="GeneID" id="70130174"/>
<evidence type="ECO:0000313" key="3">
    <source>
        <dbReference type="Proteomes" id="UP000758603"/>
    </source>
</evidence>
<dbReference type="Proteomes" id="UP000758603">
    <property type="component" value="Unassembled WGS sequence"/>
</dbReference>
<reference evidence="2" key="1">
    <citation type="journal article" date="2021" name="Nat. Commun.">
        <title>Genetic determinants of endophytism in the Arabidopsis root mycobiome.</title>
        <authorList>
            <person name="Mesny F."/>
            <person name="Miyauchi S."/>
            <person name="Thiergart T."/>
            <person name="Pickel B."/>
            <person name="Atanasova L."/>
            <person name="Karlsson M."/>
            <person name="Huettel B."/>
            <person name="Barry K.W."/>
            <person name="Haridas S."/>
            <person name="Chen C."/>
            <person name="Bauer D."/>
            <person name="Andreopoulos W."/>
            <person name="Pangilinan J."/>
            <person name="LaButti K."/>
            <person name="Riley R."/>
            <person name="Lipzen A."/>
            <person name="Clum A."/>
            <person name="Drula E."/>
            <person name="Henrissat B."/>
            <person name="Kohler A."/>
            <person name="Grigoriev I.V."/>
            <person name="Martin F.M."/>
            <person name="Hacquard S."/>
        </authorList>
    </citation>
    <scope>NUCLEOTIDE SEQUENCE</scope>
    <source>
        <strain evidence="2">MPI-SDFR-AT-0073</strain>
    </source>
</reference>
<organism evidence="2 3">
    <name type="scientific">Truncatella angustata</name>
    <dbReference type="NCBI Taxonomy" id="152316"/>
    <lineage>
        <taxon>Eukaryota</taxon>
        <taxon>Fungi</taxon>
        <taxon>Dikarya</taxon>
        <taxon>Ascomycota</taxon>
        <taxon>Pezizomycotina</taxon>
        <taxon>Sordariomycetes</taxon>
        <taxon>Xylariomycetidae</taxon>
        <taxon>Amphisphaeriales</taxon>
        <taxon>Sporocadaceae</taxon>
        <taxon>Truncatella</taxon>
    </lineage>
</organism>
<dbReference type="RefSeq" id="XP_045963639.1">
    <property type="nucleotide sequence ID" value="XM_046101282.1"/>
</dbReference>
<comment type="caution">
    <text evidence="2">The sequence shown here is derived from an EMBL/GenBank/DDBJ whole genome shotgun (WGS) entry which is preliminary data.</text>
</comment>
<dbReference type="PANTHER" id="PTHR38165:SF1">
    <property type="entry name" value="GLUCANASE B"/>
    <property type="match status" value="1"/>
</dbReference>
<dbReference type="AlphaFoldDB" id="A0A9P9A2V8"/>
<dbReference type="PROSITE" id="PS52006">
    <property type="entry name" value="GH64"/>
    <property type="match status" value="1"/>
</dbReference>
<sequence length="142" mass="15703">MDKRLMTHPIYELLRTLYHPVSPPQPLQAFSADFAISLGAPGLSRTATFPRISGGRIWFILDVWLTFLVNLSPAIVEPSVTNSSDPSYTLFFGLGEGGGFCEFTFNDYQLFANISYVDFFSLPIALELKNESGAVQSGTIRT</sequence>